<feature type="compositionally biased region" description="Low complexity" evidence="10">
    <location>
        <begin position="31"/>
        <end position="45"/>
    </location>
</feature>
<reference evidence="11" key="1">
    <citation type="journal article" date="2023" name="Mol. Phylogenet. Evol.">
        <title>Genome-scale phylogeny and comparative genomics of the fungal order Sordariales.</title>
        <authorList>
            <person name="Hensen N."/>
            <person name="Bonometti L."/>
            <person name="Westerberg I."/>
            <person name="Brannstrom I.O."/>
            <person name="Guillou S."/>
            <person name="Cros-Aarteil S."/>
            <person name="Calhoun S."/>
            <person name="Haridas S."/>
            <person name="Kuo A."/>
            <person name="Mondo S."/>
            <person name="Pangilinan J."/>
            <person name="Riley R."/>
            <person name="LaButti K."/>
            <person name="Andreopoulos B."/>
            <person name="Lipzen A."/>
            <person name="Chen C."/>
            <person name="Yan M."/>
            <person name="Daum C."/>
            <person name="Ng V."/>
            <person name="Clum A."/>
            <person name="Steindorff A."/>
            <person name="Ohm R.A."/>
            <person name="Martin F."/>
            <person name="Silar P."/>
            <person name="Natvig D.O."/>
            <person name="Lalanne C."/>
            <person name="Gautier V."/>
            <person name="Ament-Velasquez S.L."/>
            <person name="Kruys A."/>
            <person name="Hutchinson M.I."/>
            <person name="Powell A.J."/>
            <person name="Barry K."/>
            <person name="Miller A.N."/>
            <person name="Grigoriev I.V."/>
            <person name="Debuchy R."/>
            <person name="Gladieux P."/>
            <person name="Hiltunen Thoren M."/>
            <person name="Johannesson H."/>
        </authorList>
    </citation>
    <scope>NUCLEOTIDE SEQUENCE</scope>
    <source>
        <strain evidence="11">CBS 103.79</strain>
    </source>
</reference>
<proteinExistence type="inferred from homology"/>
<feature type="region of interest" description="Disordered" evidence="10">
    <location>
        <begin position="1"/>
        <end position="45"/>
    </location>
</feature>
<dbReference type="SUPFAM" id="SSF53335">
    <property type="entry name" value="S-adenosyl-L-methionine-dependent methyltransferases"/>
    <property type="match status" value="2"/>
</dbReference>
<feature type="binding site" evidence="9">
    <location>
        <begin position="200"/>
        <end position="201"/>
    </location>
    <ligand>
        <name>S-adenosyl-L-methionine</name>
        <dbReference type="ChEBI" id="CHEBI:59789"/>
    </ligand>
</feature>
<dbReference type="Gene3D" id="3.40.50.150">
    <property type="entry name" value="Vaccinia Virus protein VP39"/>
    <property type="match status" value="1"/>
</dbReference>
<dbReference type="PANTHER" id="PTHR13600:SF21">
    <property type="entry name" value="LEUCINE CARBOXYL METHYLTRANSFERASE 1"/>
    <property type="match status" value="1"/>
</dbReference>
<dbReference type="GO" id="GO:0032259">
    <property type="term" value="P:methylation"/>
    <property type="evidence" value="ECO:0007669"/>
    <property type="project" value="UniProtKB-KW"/>
</dbReference>
<dbReference type="AlphaFoldDB" id="A0AAN6MJV7"/>
<dbReference type="EMBL" id="MU855544">
    <property type="protein sequence ID" value="KAK3901944.1"/>
    <property type="molecule type" value="Genomic_DNA"/>
</dbReference>
<evidence type="ECO:0000313" key="11">
    <source>
        <dbReference type="EMBL" id="KAK3901944.1"/>
    </source>
</evidence>
<gene>
    <name evidence="11" type="ORF">C8A05DRAFT_44533</name>
</gene>
<dbReference type="PIRSF" id="PIRSF016305">
    <property type="entry name" value="LCM_mtfrase"/>
    <property type="match status" value="1"/>
</dbReference>
<keyword evidence="5 8" id="KW-0489">Methyltransferase</keyword>
<dbReference type="PANTHER" id="PTHR13600">
    <property type="entry name" value="LEUCINE CARBOXYL METHYLTRANSFERASE"/>
    <property type="match status" value="1"/>
</dbReference>
<feature type="compositionally biased region" description="Pro residues" evidence="10">
    <location>
        <begin position="251"/>
        <end position="265"/>
    </location>
</feature>
<comment type="catalytic activity">
    <reaction evidence="1 8">
        <text>[phosphatase 2A protein]-C-terminal L-leucine + S-adenosyl-L-methionine = [phosphatase 2A protein]-C-terminal L-leucine methyl ester + S-adenosyl-L-homocysteine</text>
        <dbReference type="Rhea" id="RHEA:48544"/>
        <dbReference type="Rhea" id="RHEA-COMP:12134"/>
        <dbReference type="Rhea" id="RHEA-COMP:12135"/>
        <dbReference type="ChEBI" id="CHEBI:57856"/>
        <dbReference type="ChEBI" id="CHEBI:59789"/>
        <dbReference type="ChEBI" id="CHEBI:90516"/>
        <dbReference type="ChEBI" id="CHEBI:90517"/>
        <dbReference type="EC" id="2.1.1.233"/>
    </reaction>
</comment>
<dbReference type="InterPro" id="IPR016651">
    <property type="entry name" value="LCMT1"/>
</dbReference>
<dbReference type="InterPro" id="IPR029063">
    <property type="entry name" value="SAM-dependent_MTases_sf"/>
</dbReference>
<feature type="region of interest" description="Disordered" evidence="10">
    <location>
        <begin position="239"/>
        <end position="268"/>
    </location>
</feature>
<protein>
    <recommendedName>
        <fullName evidence="4 8">Leucine carboxyl methyltransferase 1</fullName>
        <ecNumber evidence="3 8">2.1.1.233</ecNumber>
    </recommendedName>
</protein>
<evidence type="ECO:0000256" key="2">
    <source>
        <dbReference type="ARBA" id="ARBA00010703"/>
    </source>
</evidence>
<accession>A0AAN6MJV7</accession>
<keyword evidence="7 8" id="KW-0949">S-adenosyl-L-methionine</keyword>
<evidence type="ECO:0000256" key="6">
    <source>
        <dbReference type="ARBA" id="ARBA00022679"/>
    </source>
</evidence>
<feature type="binding site" evidence="9">
    <location>
        <position position="94"/>
    </location>
    <ligand>
        <name>S-adenosyl-L-methionine</name>
        <dbReference type="ChEBI" id="CHEBI:59789"/>
    </ligand>
</feature>
<evidence type="ECO:0000256" key="10">
    <source>
        <dbReference type="SAM" id="MobiDB-lite"/>
    </source>
</evidence>
<comment type="function">
    <text evidence="8">Methylates the carboxyl group of the C-terminal leucine residue of protein phosphatase 2A catalytic subunits to form alpha-leucine ester residues.</text>
</comment>
<comment type="caution">
    <text evidence="11">The sequence shown here is derived from an EMBL/GenBank/DDBJ whole genome shotgun (WGS) entry which is preliminary data.</text>
</comment>
<evidence type="ECO:0000256" key="9">
    <source>
        <dbReference type="PIRSR" id="PIRSR016305-1"/>
    </source>
</evidence>
<evidence type="ECO:0000256" key="7">
    <source>
        <dbReference type="ARBA" id="ARBA00022691"/>
    </source>
</evidence>
<feature type="compositionally biased region" description="Gly residues" evidence="10">
    <location>
        <begin position="18"/>
        <end position="30"/>
    </location>
</feature>
<dbReference type="InterPro" id="IPR007213">
    <property type="entry name" value="Ppm1/Ppm2/Tcmp"/>
</dbReference>
<reference evidence="11" key="2">
    <citation type="submission" date="2023-05" db="EMBL/GenBank/DDBJ databases">
        <authorList>
            <consortium name="Lawrence Berkeley National Laboratory"/>
            <person name="Steindorff A."/>
            <person name="Hensen N."/>
            <person name="Bonometti L."/>
            <person name="Westerberg I."/>
            <person name="Brannstrom I.O."/>
            <person name="Guillou S."/>
            <person name="Cros-Aarteil S."/>
            <person name="Calhoun S."/>
            <person name="Haridas S."/>
            <person name="Kuo A."/>
            <person name="Mondo S."/>
            <person name="Pangilinan J."/>
            <person name="Riley R."/>
            <person name="Labutti K."/>
            <person name="Andreopoulos B."/>
            <person name="Lipzen A."/>
            <person name="Chen C."/>
            <person name="Yanf M."/>
            <person name="Daum C."/>
            <person name="Ng V."/>
            <person name="Clum A."/>
            <person name="Ohm R."/>
            <person name="Martin F."/>
            <person name="Silar P."/>
            <person name="Natvig D."/>
            <person name="Lalanne C."/>
            <person name="Gautier V."/>
            <person name="Ament-Velasquez S.L."/>
            <person name="Kruys A."/>
            <person name="Hutchinson M.I."/>
            <person name="Powell A.J."/>
            <person name="Barry K."/>
            <person name="Miller A.N."/>
            <person name="Grigoriev I.V."/>
            <person name="Debuchy R."/>
            <person name="Gladieux P."/>
            <person name="Thoren M.H."/>
            <person name="Johannesson H."/>
        </authorList>
    </citation>
    <scope>NUCLEOTIDE SEQUENCE</scope>
    <source>
        <strain evidence="11">CBS 103.79</strain>
    </source>
</reference>
<evidence type="ECO:0000256" key="3">
    <source>
        <dbReference type="ARBA" id="ARBA00012834"/>
    </source>
</evidence>
<comment type="similarity">
    <text evidence="2 8">Belongs to the methyltransferase superfamily. LCMT family.</text>
</comment>
<keyword evidence="6 8" id="KW-0808">Transferase</keyword>
<evidence type="ECO:0000256" key="5">
    <source>
        <dbReference type="ARBA" id="ARBA00022603"/>
    </source>
</evidence>
<evidence type="ECO:0000313" key="12">
    <source>
        <dbReference type="Proteomes" id="UP001303889"/>
    </source>
</evidence>
<dbReference type="GO" id="GO:0018423">
    <property type="term" value="F:protein C-terminal leucine carboxyl O-methyltransferase activity"/>
    <property type="evidence" value="ECO:0007669"/>
    <property type="project" value="UniProtKB-EC"/>
</dbReference>
<evidence type="ECO:0000256" key="4">
    <source>
        <dbReference type="ARBA" id="ARBA00017497"/>
    </source>
</evidence>
<organism evidence="11 12">
    <name type="scientific">Staphylotrichum tortipilum</name>
    <dbReference type="NCBI Taxonomy" id="2831512"/>
    <lineage>
        <taxon>Eukaryota</taxon>
        <taxon>Fungi</taxon>
        <taxon>Dikarya</taxon>
        <taxon>Ascomycota</taxon>
        <taxon>Pezizomycotina</taxon>
        <taxon>Sordariomycetes</taxon>
        <taxon>Sordariomycetidae</taxon>
        <taxon>Sordariales</taxon>
        <taxon>Chaetomiaceae</taxon>
        <taxon>Staphylotrichum</taxon>
    </lineage>
</organism>
<sequence>MSAPSIPNLLSLRSGAASGRGRGTGPGGPARRGPPGSRPGPTHDATIQATDTDAAVSRLSAVDLGYLDDPFARLFVQGPATRRLPIINRGTYTRTTAIDALVDRFLATTDPDRPRQIVSLGAGTDTRCMRLLTSPHRNHRNLAYHEIDFPAIMARKQALIATTPSLRAILAPPVPLSPTAWHAPSLDPAHGNSLNLHGLDLRTLTPSSPPLPNLDLTAPTLLLSECCLCYLPLPSSSPAPPAPTPLSSTSPPRPPLPPTPPPPSPILSHFTTHLPSPTPLSLIIYEPILPHDPFGRTMTTNLAARGIVMPTLSIYPTAAAQEARVRAAGFAEARVRTVDEIWEGWVDAKERERADGLEGLDEIEEWRLLAGHYVVVWGWRKIQGGFGCGRGRGMEWRRRWGDGM</sequence>
<dbReference type="Proteomes" id="UP001303889">
    <property type="component" value="Unassembled WGS sequence"/>
</dbReference>
<feature type="binding site" evidence="9">
    <location>
        <position position="225"/>
    </location>
    <ligand>
        <name>S-adenosyl-L-methionine</name>
        <dbReference type="ChEBI" id="CHEBI:59789"/>
    </ligand>
</feature>
<keyword evidence="12" id="KW-1185">Reference proteome</keyword>
<evidence type="ECO:0000256" key="8">
    <source>
        <dbReference type="PIRNR" id="PIRNR016305"/>
    </source>
</evidence>
<dbReference type="EC" id="2.1.1.233" evidence="3 8"/>
<feature type="binding site" evidence="9">
    <location>
        <position position="121"/>
    </location>
    <ligand>
        <name>S-adenosyl-L-methionine</name>
        <dbReference type="ChEBI" id="CHEBI:59789"/>
    </ligand>
</feature>
<evidence type="ECO:0000256" key="1">
    <source>
        <dbReference type="ARBA" id="ARBA00000724"/>
    </source>
</evidence>
<name>A0AAN6MJV7_9PEZI</name>
<dbReference type="Pfam" id="PF04072">
    <property type="entry name" value="LCM"/>
    <property type="match status" value="1"/>
</dbReference>